<dbReference type="RefSeq" id="WP_369017703.1">
    <property type="nucleotide sequence ID" value="NZ_CP121689.1"/>
</dbReference>
<accession>A0ABZ2Y963</accession>
<dbReference type="InterPro" id="IPR008914">
    <property type="entry name" value="PEBP"/>
</dbReference>
<name>A0ABZ2Y963_9BACT</name>
<dbReference type="Pfam" id="PF01161">
    <property type="entry name" value="PBP"/>
    <property type="match status" value="1"/>
</dbReference>
<evidence type="ECO:0000313" key="2">
    <source>
        <dbReference type="Proteomes" id="UP001461341"/>
    </source>
</evidence>
<proteinExistence type="predicted"/>
<dbReference type="SUPFAM" id="SSF49777">
    <property type="entry name" value="PEBP-like"/>
    <property type="match status" value="1"/>
</dbReference>
<evidence type="ECO:0008006" key="3">
    <source>
        <dbReference type="Google" id="ProtNLM"/>
    </source>
</evidence>
<dbReference type="EMBL" id="CP121689">
    <property type="protein sequence ID" value="WZL75554.1"/>
    <property type="molecule type" value="Genomic_DNA"/>
</dbReference>
<protein>
    <recommendedName>
        <fullName evidence="3">YbhB/YbcL family Raf kinase inhibitor-like protein</fullName>
    </recommendedName>
</protein>
<evidence type="ECO:0000313" key="1">
    <source>
        <dbReference type="EMBL" id="WZL75554.1"/>
    </source>
</evidence>
<sequence length="69" mass="7990">MGPKPPFGTHRYCFRIFALGTMVRPDPKMTRKRLFKGMDQHVLAQAQLVGLYGKKEPARRRDSCREKKG</sequence>
<dbReference type="InterPro" id="IPR036610">
    <property type="entry name" value="PEBP-like_sf"/>
</dbReference>
<dbReference type="Proteomes" id="UP001461341">
    <property type="component" value="Chromosome"/>
</dbReference>
<organism evidence="1 2">
    <name type="scientific">Thermatribacter velox</name>
    <dbReference type="NCBI Taxonomy" id="3039681"/>
    <lineage>
        <taxon>Bacteria</taxon>
        <taxon>Pseudomonadati</taxon>
        <taxon>Atribacterota</taxon>
        <taxon>Atribacteria</taxon>
        <taxon>Atribacterales</taxon>
        <taxon>Thermatribacteraceae</taxon>
        <taxon>Thermatribacter</taxon>
    </lineage>
</organism>
<reference evidence="1 2" key="1">
    <citation type="submission" date="2023-03" db="EMBL/GenBank/DDBJ databases">
        <title>Novel Species.</title>
        <authorList>
            <person name="Ma S."/>
        </authorList>
    </citation>
    <scope>NUCLEOTIDE SEQUENCE [LARGE SCALE GENOMIC DNA]</scope>
    <source>
        <strain evidence="1 2">B11</strain>
    </source>
</reference>
<dbReference type="Gene3D" id="3.90.280.10">
    <property type="entry name" value="PEBP-like"/>
    <property type="match status" value="1"/>
</dbReference>
<gene>
    <name evidence="1" type="ORF">QBE54_08130</name>
</gene>
<keyword evidence="2" id="KW-1185">Reference proteome</keyword>